<dbReference type="EMBL" id="AQHF01000025">
    <property type="protein sequence ID" value="MBE0347024.1"/>
    <property type="molecule type" value="Genomic_DNA"/>
</dbReference>
<accession>A0A8I0MXT6</accession>
<dbReference type="RefSeq" id="WP_147389599.1">
    <property type="nucleotide sequence ID" value="NZ_AQHF01000025.1"/>
</dbReference>
<dbReference type="AlphaFoldDB" id="A0A8I0MXT6"/>
<evidence type="ECO:0000313" key="2">
    <source>
        <dbReference type="Proteomes" id="UP000660708"/>
    </source>
</evidence>
<organism evidence="1 2">
    <name type="scientific">Pseudoalteromonas peptidolytica F12-50-A1</name>
    <dbReference type="NCBI Taxonomy" id="1315280"/>
    <lineage>
        <taxon>Bacteria</taxon>
        <taxon>Pseudomonadati</taxon>
        <taxon>Pseudomonadota</taxon>
        <taxon>Gammaproteobacteria</taxon>
        <taxon>Alteromonadales</taxon>
        <taxon>Pseudoalteromonadaceae</taxon>
        <taxon>Pseudoalteromonas</taxon>
    </lineage>
</organism>
<evidence type="ECO:0000313" key="1">
    <source>
        <dbReference type="EMBL" id="MBE0347024.1"/>
    </source>
</evidence>
<name>A0A8I0MXT6_9GAMM</name>
<proteinExistence type="predicted"/>
<comment type="caution">
    <text evidence="1">The sequence shown here is derived from an EMBL/GenBank/DDBJ whole genome shotgun (WGS) entry which is preliminary data.</text>
</comment>
<sequence length="254" mass="27851">MSNDNLTMTERLSQVATRANALCQTVEDQVGIIQAELATNSQATTEAIDLAEETVTSYLSNARGEQSHILLSRNQKMEPSGTSSIQGFNTIGMESFEVTKEGVIHARPENDVDLTGAGAVSDFRSSVFSGYVNGFFNILRVKWKRNSNTHPARIDNNWSSNFQQGALTSACYIKVLNGEVEGAMSEVKAFPNNWQLLAHQQAANSQASRFYAPHTKLDLHSQEGEILICLFGTVSGFVNLEQAGWGIFPELSRV</sequence>
<dbReference type="Proteomes" id="UP000660708">
    <property type="component" value="Unassembled WGS sequence"/>
</dbReference>
<reference evidence="1 2" key="1">
    <citation type="submission" date="2015-06" db="EMBL/GenBank/DDBJ databases">
        <title>Genome sequence of Pseudoalteromonas peptidolytica.</title>
        <authorList>
            <person name="Xie B.-B."/>
            <person name="Rong J.-C."/>
            <person name="Qin Q.-L."/>
            <person name="Zhang Y.-Z."/>
        </authorList>
    </citation>
    <scope>NUCLEOTIDE SEQUENCE [LARGE SCALE GENOMIC DNA]</scope>
    <source>
        <strain evidence="1 2">F12-50-A1</strain>
    </source>
</reference>
<protein>
    <submittedName>
        <fullName evidence="1">Uncharacterized protein</fullName>
    </submittedName>
</protein>
<gene>
    <name evidence="1" type="ORF">PPEP_a4013</name>
</gene>
<keyword evidence="2" id="KW-1185">Reference proteome</keyword>